<keyword evidence="6 7" id="KW-0472">Membrane</keyword>
<dbReference type="CDD" id="cd13134">
    <property type="entry name" value="MATE_like_8"/>
    <property type="match status" value="1"/>
</dbReference>
<dbReference type="GO" id="GO:0042910">
    <property type="term" value="F:xenobiotic transmembrane transporter activity"/>
    <property type="evidence" value="ECO:0007669"/>
    <property type="project" value="InterPro"/>
</dbReference>
<dbReference type="NCBIfam" id="TIGR00797">
    <property type="entry name" value="matE"/>
    <property type="match status" value="1"/>
</dbReference>
<evidence type="ECO:0000256" key="3">
    <source>
        <dbReference type="ARBA" id="ARBA00022475"/>
    </source>
</evidence>
<keyword evidence="9" id="KW-1185">Reference proteome</keyword>
<evidence type="ECO:0000256" key="4">
    <source>
        <dbReference type="ARBA" id="ARBA00022692"/>
    </source>
</evidence>
<keyword evidence="3" id="KW-1003">Cell membrane</keyword>
<sequence length="453" mass="48479">MTAARRSPTSPRLWPMLWPLFVELALGMAVGLVATALAARVSDAAAGAFALANQLNATVFIVFRIVGAGIGVVITQALGQGAAGSAERLARAALGASTWIGLVCAAFTFAAARPLLQALQAPADLLPLALPFLQWLAPAMLLDAWNASMGSVMRAHLRSRDTLMVLIAQNALQLALALAWMPRFGLVGFAWAVMASRLLALLLHTWLWRARLGLRPGAADWWRWQRAEVAAMLHIGLPGAAENIAWRLAFMVSIGVVATMGSAALAAHAYTSQVMHFILLGGLAIGLSMEILVGHLIGAGRLREANRLLRRALAWGLASSVGVSAAAALAGPWLMRHFTQDPAILSQCATLLWLTVLLEPGRTFNLVVINALRAAGDARYPVAVGVVSMATVLAGGSWLLGLHWGWGLAGVWLAYAADEWLRGLLMWRRWATLAWLPKARAARRRVMNLDRPA</sequence>
<evidence type="ECO:0000313" key="8">
    <source>
        <dbReference type="EMBL" id="RVT83674.1"/>
    </source>
</evidence>
<keyword evidence="4 7" id="KW-0812">Transmembrane</keyword>
<evidence type="ECO:0000256" key="1">
    <source>
        <dbReference type="ARBA" id="ARBA00004429"/>
    </source>
</evidence>
<feature type="transmembrane region" description="Helical" evidence="7">
    <location>
        <begin position="277"/>
        <end position="300"/>
    </location>
</feature>
<feature type="transmembrane region" description="Helical" evidence="7">
    <location>
        <begin position="380"/>
        <end position="400"/>
    </location>
</feature>
<evidence type="ECO:0000256" key="2">
    <source>
        <dbReference type="ARBA" id="ARBA00022448"/>
    </source>
</evidence>
<feature type="transmembrane region" description="Helical" evidence="7">
    <location>
        <begin position="90"/>
        <end position="113"/>
    </location>
</feature>
<organism evidence="8 9">
    <name type="scientific">Inhella crocodyli</name>
    <dbReference type="NCBI Taxonomy" id="2499851"/>
    <lineage>
        <taxon>Bacteria</taxon>
        <taxon>Pseudomonadati</taxon>
        <taxon>Pseudomonadota</taxon>
        <taxon>Betaproteobacteria</taxon>
        <taxon>Burkholderiales</taxon>
        <taxon>Sphaerotilaceae</taxon>
        <taxon>Inhella</taxon>
    </lineage>
</organism>
<feature type="transmembrane region" description="Helical" evidence="7">
    <location>
        <begin position="59"/>
        <end position="78"/>
    </location>
</feature>
<dbReference type="Pfam" id="PF01554">
    <property type="entry name" value="MatE"/>
    <property type="match status" value="2"/>
</dbReference>
<accession>A0A437LEA5</accession>
<evidence type="ECO:0000256" key="5">
    <source>
        <dbReference type="ARBA" id="ARBA00022989"/>
    </source>
</evidence>
<dbReference type="AlphaFoldDB" id="A0A437LEA5"/>
<dbReference type="InterPro" id="IPR002528">
    <property type="entry name" value="MATE_fam"/>
</dbReference>
<dbReference type="RefSeq" id="WP_127683638.1">
    <property type="nucleotide sequence ID" value="NZ_SACM01000004.1"/>
</dbReference>
<dbReference type="InterPro" id="IPR048279">
    <property type="entry name" value="MdtK-like"/>
</dbReference>
<gene>
    <name evidence="8" type="ORF">EOD73_13945</name>
</gene>
<dbReference type="PANTHER" id="PTHR42925:SF1">
    <property type="entry name" value="VIRULENCE FACTOR MVIN"/>
    <property type="match status" value="1"/>
</dbReference>
<dbReference type="OrthoDB" id="9806302at2"/>
<feature type="transmembrane region" description="Helical" evidence="7">
    <location>
        <begin position="188"/>
        <end position="208"/>
    </location>
</feature>
<feature type="transmembrane region" description="Helical" evidence="7">
    <location>
        <begin position="163"/>
        <end position="182"/>
    </location>
</feature>
<keyword evidence="5 7" id="KW-1133">Transmembrane helix</keyword>
<feature type="transmembrane region" description="Helical" evidence="7">
    <location>
        <begin position="248"/>
        <end position="271"/>
    </location>
</feature>
<evidence type="ECO:0000313" key="9">
    <source>
        <dbReference type="Proteomes" id="UP000288587"/>
    </source>
</evidence>
<dbReference type="InterPro" id="IPR047135">
    <property type="entry name" value="YsiQ"/>
</dbReference>
<comment type="caution">
    <text evidence="8">The sequence shown here is derived from an EMBL/GenBank/DDBJ whole genome shotgun (WGS) entry which is preliminary data.</text>
</comment>
<dbReference type="EMBL" id="SACM01000004">
    <property type="protein sequence ID" value="RVT83674.1"/>
    <property type="molecule type" value="Genomic_DNA"/>
</dbReference>
<feature type="transmembrane region" description="Helical" evidence="7">
    <location>
        <begin position="125"/>
        <end position="142"/>
    </location>
</feature>
<protein>
    <submittedName>
        <fullName evidence="8">MATE family efflux transporter</fullName>
    </submittedName>
</protein>
<dbReference type="GO" id="GO:0015297">
    <property type="term" value="F:antiporter activity"/>
    <property type="evidence" value="ECO:0007669"/>
    <property type="project" value="InterPro"/>
</dbReference>
<feature type="transmembrane region" description="Helical" evidence="7">
    <location>
        <begin position="312"/>
        <end position="331"/>
    </location>
</feature>
<dbReference type="PANTHER" id="PTHR42925">
    <property type="entry name" value="MULTIDRUG AND TOXIN EFFLUX PROTEIN MATE FAMILY"/>
    <property type="match status" value="1"/>
</dbReference>
<reference evidence="8 9" key="1">
    <citation type="submission" date="2019-01" db="EMBL/GenBank/DDBJ databases">
        <authorList>
            <person name="Chen W.-M."/>
        </authorList>
    </citation>
    <scope>NUCLEOTIDE SEQUENCE [LARGE SCALE GENOMIC DNA]</scope>
    <source>
        <strain evidence="8 9">CCP-18</strain>
    </source>
</reference>
<proteinExistence type="predicted"/>
<dbReference type="Proteomes" id="UP000288587">
    <property type="component" value="Unassembled WGS sequence"/>
</dbReference>
<evidence type="ECO:0000256" key="6">
    <source>
        <dbReference type="ARBA" id="ARBA00023136"/>
    </source>
</evidence>
<keyword evidence="2" id="KW-0813">Transport</keyword>
<name>A0A437LEA5_9BURK</name>
<dbReference type="GO" id="GO:0005886">
    <property type="term" value="C:plasma membrane"/>
    <property type="evidence" value="ECO:0007669"/>
    <property type="project" value="UniProtKB-SubCell"/>
</dbReference>
<comment type="subcellular location">
    <subcellularLocation>
        <location evidence="1">Cell inner membrane</location>
        <topology evidence="1">Multi-pass membrane protein</topology>
    </subcellularLocation>
</comment>
<dbReference type="PIRSF" id="PIRSF006603">
    <property type="entry name" value="DinF"/>
    <property type="match status" value="1"/>
</dbReference>
<evidence type="ECO:0000256" key="7">
    <source>
        <dbReference type="SAM" id="Phobius"/>
    </source>
</evidence>
<feature type="transmembrane region" description="Helical" evidence="7">
    <location>
        <begin position="20"/>
        <end position="39"/>
    </location>
</feature>